<dbReference type="Pfam" id="PF04552">
    <property type="entry name" value="Sigma54_DBD"/>
    <property type="match status" value="1"/>
</dbReference>
<dbReference type="PRINTS" id="PR00045">
    <property type="entry name" value="SIGMA54FCT"/>
</dbReference>
<dbReference type="GO" id="GO:0016987">
    <property type="term" value="F:sigma factor activity"/>
    <property type="evidence" value="ECO:0007669"/>
    <property type="project" value="UniProtKB-KW"/>
</dbReference>
<organism evidence="11 12">
    <name type="scientific">Clostridium acidisoli DSM 12555</name>
    <dbReference type="NCBI Taxonomy" id="1121291"/>
    <lineage>
        <taxon>Bacteria</taxon>
        <taxon>Bacillati</taxon>
        <taxon>Bacillota</taxon>
        <taxon>Clostridia</taxon>
        <taxon>Eubacteriales</taxon>
        <taxon>Clostridiaceae</taxon>
        <taxon>Clostridium</taxon>
    </lineage>
</organism>
<name>A0A1W1XIZ7_9CLOT</name>
<dbReference type="Pfam" id="PF04963">
    <property type="entry name" value="Sigma54_CBD"/>
    <property type="match status" value="1"/>
</dbReference>
<evidence type="ECO:0000259" key="10">
    <source>
        <dbReference type="Pfam" id="PF04963"/>
    </source>
</evidence>
<evidence type="ECO:0000256" key="7">
    <source>
        <dbReference type="ARBA" id="ARBA00023125"/>
    </source>
</evidence>
<evidence type="ECO:0000313" key="12">
    <source>
        <dbReference type="Proteomes" id="UP000192468"/>
    </source>
</evidence>
<dbReference type="PROSITE" id="PS00718">
    <property type="entry name" value="SIGMA54_2"/>
    <property type="match status" value="1"/>
</dbReference>
<dbReference type="STRING" id="1121291.SAMN02745134_02039"/>
<comment type="similarity">
    <text evidence="1">Belongs to the sigma-54 factor family.</text>
</comment>
<evidence type="ECO:0000256" key="2">
    <source>
        <dbReference type="ARBA" id="ARBA00022478"/>
    </source>
</evidence>
<accession>A0A1W1XIZ7</accession>
<dbReference type="PANTHER" id="PTHR32248:SF4">
    <property type="entry name" value="RNA POLYMERASE SIGMA-54 FACTOR"/>
    <property type="match status" value="1"/>
</dbReference>
<dbReference type="GO" id="GO:0006352">
    <property type="term" value="P:DNA-templated transcription initiation"/>
    <property type="evidence" value="ECO:0007669"/>
    <property type="project" value="InterPro"/>
</dbReference>
<evidence type="ECO:0000256" key="6">
    <source>
        <dbReference type="ARBA" id="ARBA00023082"/>
    </source>
</evidence>
<proteinExistence type="inferred from homology"/>
<feature type="domain" description="RNA polymerase sigma factor 54 core-binding" evidence="10">
    <location>
        <begin position="97"/>
        <end position="283"/>
    </location>
</feature>
<dbReference type="InterPro" id="IPR007046">
    <property type="entry name" value="RNA_pol_sigma_54_core-bd"/>
</dbReference>
<dbReference type="GO" id="GO:0000428">
    <property type="term" value="C:DNA-directed RNA polymerase complex"/>
    <property type="evidence" value="ECO:0007669"/>
    <property type="project" value="UniProtKB-KW"/>
</dbReference>
<keyword evidence="7" id="KW-0238">DNA-binding</keyword>
<evidence type="ECO:0000256" key="4">
    <source>
        <dbReference type="ARBA" id="ARBA00022695"/>
    </source>
</evidence>
<reference evidence="11 12" key="1">
    <citation type="submission" date="2017-04" db="EMBL/GenBank/DDBJ databases">
        <authorList>
            <person name="Afonso C.L."/>
            <person name="Miller P.J."/>
            <person name="Scott M.A."/>
            <person name="Spackman E."/>
            <person name="Goraichik I."/>
            <person name="Dimitrov K.M."/>
            <person name="Suarez D.L."/>
            <person name="Swayne D.E."/>
        </authorList>
    </citation>
    <scope>NUCLEOTIDE SEQUENCE [LARGE SCALE GENOMIC DNA]</scope>
    <source>
        <strain evidence="11 12">DSM 12555</strain>
    </source>
</reference>
<keyword evidence="12" id="KW-1185">Reference proteome</keyword>
<dbReference type="PROSITE" id="PS50044">
    <property type="entry name" value="SIGMA54_3"/>
    <property type="match status" value="1"/>
</dbReference>
<keyword evidence="8" id="KW-0804">Transcription</keyword>
<dbReference type="Proteomes" id="UP000192468">
    <property type="component" value="Unassembled WGS sequence"/>
</dbReference>
<dbReference type="AlphaFoldDB" id="A0A1W1XIZ7"/>
<dbReference type="GO" id="GO:0001216">
    <property type="term" value="F:DNA-binding transcription activator activity"/>
    <property type="evidence" value="ECO:0007669"/>
    <property type="project" value="InterPro"/>
</dbReference>
<evidence type="ECO:0000256" key="1">
    <source>
        <dbReference type="ARBA" id="ARBA00008798"/>
    </source>
</evidence>
<evidence type="ECO:0000256" key="8">
    <source>
        <dbReference type="ARBA" id="ARBA00023163"/>
    </source>
</evidence>
<keyword evidence="6" id="KW-0731">Sigma factor</keyword>
<dbReference type="GO" id="GO:0016779">
    <property type="term" value="F:nucleotidyltransferase activity"/>
    <property type="evidence" value="ECO:0007669"/>
    <property type="project" value="UniProtKB-KW"/>
</dbReference>
<dbReference type="InterPro" id="IPR000394">
    <property type="entry name" value="RNA_pol_sigma_54"/>
</dbReference>
<dbReference type="GO" id="GO:0003677">
    <property type="term" value="F:DNA binding"/>
    <property type="evidence" value="ECO:0007669"/>
    <property type="project" value="UniProtKB-KW"/>
</dbReference>
<keyword evidence="4" id="KW-0548">Nucleotidyltransferase</keyword>
<keyword evidence="5" id="KW-0805">Transcription regulation</keyword>
<keyword evidence="2" id="KW-0240">DNA-directed RNA polymerase</keyword>
<dbReference type="Gene3D" id="1.10.10.1330">
    <property type="entry name" value="RNA polymerase sigma-54 factor, core-binding domain"/>
    <property type="match status" value="1"/>
</dbReference>
<protein>
    <submittedName>
        <fullName evidence="11">RNA polymerase, sigma 54 subunit, RpoN/SigL</fullName>
    </submittedName>
</protein>
<keyword evidence="3" id="KW-0808">Transferase</keyword>
<evidence type="ECO:0000256" key="5">
    <source>
        <dbReference type="ARBA" id="ARBA00023015"/>
    </source>
</evidence>
<dbReference type="EMBL" id="FWXH01000006">
    <property type="protein sequence ID" value="SMC23935.1"/>
    <property type="molecule type" value="Genomic_DNA"/>
</dbReference>
<dbReference type="InterPro" id="IPR007634">
    <property type="entry name" value="RNA_pol_sigma_54_DNA-bd"/>
</dbReference>
<dbReference type="PIRSF" id="PIRSF000774">
    <property type="entry name" value="RpoN"/>
    <property type="match status" value="1"/>
</dbReference>
<dbReference type="Gene3D" id="1.10.10.60">
    <property type="entry name" value="Homeodomain-like"/>
    <property type="match status" value="1"/>
</dbReference>
<feature type="domain" description="RNA polymerase sigma factor 54 DNA-binding" evidence="9">
    <location>
        <begin position="297"/>
        <end position="456"/>
    </location>
</feature>
<evidence type="ECO:0000313" key="11">
    <source>
        <dbReference type="EMBL" id="SMC23935.1"/>
    </source>
</evidence>
<dbReference type="Pfam" id="PF00309">
    <property type="entry name" value="Sigma54_AID"/>
    <property type="match status" value="1"/>
</dbReference>
<dbReference type="PANTHER" id="PTHR32248">
    <property type="entry name" value="RNA POLYMERASE SIGMA-54 FACTOR"/>
    <property type="match status" value="1"/>
</dbReference>
<dbReference type="InterPro" id="IPR038709">
    <property type="entry name" value="RpoN_core-bd_sf"/>
</dbReference>
<evidence type="ECO:0000259" key="9">
    <source>
        <dbReference type="Pfam" id="PF04552"/>
    </source>
</evidence>
<evidence type="ECO:0000256" key="3">
    <source>
        <dbReference type="ARBA" id="ARBA00022679"/>
    </source>
</evidence>
<sequence>MKVMNLDFNLNLTQQQKMVMTHEMQLSVKLLQMSNFELVEYLNQEIQENPVIDADFSKLETDQSDEKIDYKKLSEYLEGDNYNSGVNYGEEQSSPFNFISEEKSLKDYLKEQLIGLNENGYIKAICTYIIECIDATGYFVDDLDDVSKVLNVKKEDAIEALEIVQSLEPIGIGATNLKECLKIQAQSKGILDDNFEKIIYDHLEDIGDNKYNKIAKDLNISVREAQEYGDEIKKLEPKPSRGFYTGEEVKYIIPDAYIENIGGEIYVVMNDSSLPKLSISNVYKSILDGTDDKEAKKYVKEKMNNAIFLMKSIDMRKSTIYKVVEQIVDIQRDYFLKGNEYLKGMTLKDIADRIDMHESTVSRAIKEKYIYTDKGIIRIKDLFTTAISNNNNNEDVSANNIKNKIKELIDAEKKEKPISDQNICDSLNEEGFKISRRTVAKYREEMGIKSSGKRKRF</sequence>
<dbReference type="NCBIfam" id="TIGR02395">
    <property type="entry name" value="rpoN_sigma"/>
    <property type="match status" value="1"/>
</dbReference>
<gene>
    <name evidence="11" type="ORF">SAMN02745134_02039</name>
</gene>